<accession>A0A7L4ZWN9</accession>
<dbReference type="AlphaFoldDB" id="A0A7L4ZWN9"/>
<evidence type="ECO:0000313" key="1">
    <source>
        <dbReference type="EMBL" id="KAA9332398.1"/>
    </source>
</evidence>
<gene>
    <name evidence="1" type="ORF">F0P96_13065</name>
</gene>
<organism evidence="1 2">
    <name type="scientific">Hymenobacter busanensis</name>
    <dbReference type="NCBI Taxonomy" id="2607656"/>
    <lineage>
        <taxon>Bacteria</taxon>
        <taxon>Pseudomonadati</taxon>
        <taxon>Bacteroidota</taxon>
        <taxon>Cytophagia</taxon>
        <taxon>Cytophagales</taxon>
        <taxon>Hymenobacteraceae</taxon>
        <taxon>Hymenobacter</taxon>
    </lineage>
</organism>
<comment type="caution">
    <text evidence="1">The sequence shown here is derived from an EMBL/GenBank/DDBJ whole genome shotgun (WGS) entry which is preliminary data.</text>
</comment>
<evidence type="ECO:0000313" key="2">
    <source>
        <dbReference type="Proteomes" id="UP000326380"/>
    </source>
</evidence>
<reference evidence="1 2" key="1">
    <citation type="submission" date="2019-09" db="EMBL/GenBank/DDBJ databases">
        <title>Genome sequence of Hymenobacter sp. M3.</title>
        <authorList>
            <person name="Srinivasan S."/>
        </authorList>
    </citation>
    <scope>NUCLEOTIDE SEQUENCE [LARGE SCALE GENOMIC DNA]</scope>
    <source>
        <strain evidence="1 2">M3</strain>
    </source>
</reference>
<sequence length="456" mass="49559">MYKHLVAVWWALVLASGCGYAQSLHQLDWSHEELLLLPSPVTVSQVIDARATPGSVGWVLKGMDNRPNRATVAGGAAAEIQRLLAAHLKPQAVTRPVVLRLTHLQVAEQLYWASEVATAEACLEMWAEVPGGYALVGQGIGTVRRSGLDVTGQHAGNLVRAVEKSLWQLWVLPWPEVLPAPQPLAALIEPVSGTAAFNFPIQTAETLRPGIYRDYLQFRTNQPELAPGATIQRELGRRADMLVAKPQVVHADGKREPLRNAWGFCDGQQAYVYFEYRYYALERTERGFQFRGPYQPTASEAAERGALMAGFGMLGGIRASQRTPSSVMYEVSLQTGQVVNYGTQGLNLSLPTDATEPTTCIVLYCRSATLGPETAATFNGQRVAEFGPKSYAVIPCGENGGAVELCVGAGVCLRFVPDRASTNYVEYRAEAGATPLLRRVVGSLGDVHVRKLGQQE</sequence>
<proteinExistence type="predicted"/>
<dbReference type="Proteomes" id="UP000326380">
    <property type="component" value="Unassembled WGS sequence"/>
</dbReference>
<keyword evidence="2" id="KW-1185">Reference proteome</keyword>
<dbReference type="EMBL" id="VTWU01000004">
    <property type="protein sequence ID" value="KAA9332398.1"/>
    <property type="molecule type" value="Genomic_DNA"/>
</dbReference>
<dbReference type="PROSITE" id="PS51257">
    <property type="entry name" value="PROKAR_LIPOPROTEIN"/>
    <property type="match status" value="1"/>
</dbReference>
<name>A0A7L4ZWN9_9BACT</name>
<protein>
    <submittedName>
        <fullName evidence="1">Uncharacterized protein</fullName>
    </submittedName>
</protein>
<dbReference type="RefSeq" id="WP_151079339.1">
    <property type="nucleotide sequence ID" value="NZ_CP047647.1"/>
</dbReference>